<organism evidence="1 2">
    <name type="scientific">Volvox reticuliferus</name>
    <dbReference type="NCBI Taxonomy" id="1737510"/>
    <lineage>
        <taxon>Eukaryota</taxon>
        <taxon>Viridiplantae</taxon>
        <taxon>Chlorophyta</taxon>
        <taxon>core chlorophytes</taxon>
        <taxon>Chlorophyceae</taxon>
        <taxon>CS clade</taxon>
        <taxon>Chlamydomonadales</taxon>
        <taxon>Volvocaceae</taxon>
        <taxon>Volvox</taxon>
    </lineage>
</organism>
<sequence>MGGDGGGGKQVVMILSTIRLDRISVHARSHNKFVFPKDNSTALIKNMAIQYQTECQYAEVGLLGQKGANNSVHLVEGLLVDSSQLGCEMGGTLTITLGVSV</sequence>
<comment type="caution">
    <text evidence="1">The sequence shown here is derived from an EMBL/GenBank/DDBJ whole genome shotgun (WGS) entry which is preliminary data.</text>
</comment>
<dbReference type="AlphaFoldDB" id="A0A8J4GW48"/>
<evidence type="ECO:0000313" key="2">
    <source>
        <dbReference type="Proteomes" id="UP000722791"/>
    </source>
</evidence>
<accession>A0A8J4GW48</accession>
<reference evidence="1" key="1">
    <citation type="journal article" date="2021" name="Proc. Natl. Acad. Sci. U.S.A.">
        <title>Three genomes in the algal genus Volvox reveal the fate of a haploid sex-determining region after a transition to homothallism.</title>
        <authorList>
            <person name="Yamamoto K."/>
            <person name="Hamaji T."/>
            <person name="Kawai-Toyooka H."/>
            <person name="Matsuzaki R."/>
            <person name="Takahashi F."/>
            <person name="Nishimura Y."/>
            <person name="Kawachi M."/>
            <person name="Noguchi H."/>
            <person name="Minakuchi Y."/>
            <person name="Umen J.G."/>
            <person name="Toyoda A."/>
            <person name="Nozaki H."/>
        </authorList>
    </citation>
    <scope>NUCLEOTIDE SEQUENCE</scope>
    <source>
        <strain evidence="1">NIES-3785</strain>
    </source>
</reference>
<protein>
    <submittedName>
        <fullName evidence="1">Uncharacterized protein</fullName>
    </submittedName>
</protein>
<gene>
    <name evidence="1" type="ORF">Vretimale_18000</name>
</gene>
<proteinExistence type="predicted"/>
<evidence type="ECO:0000313" key="1">
    <source>
        <dbReference type="EMBL" id="GIM15196.1"/>
    </source>
</evidence>
<dbReference type="EMBL" id="BNCQ01000062">
    <property type="protein sequence ID" value="GIM15196.1"/>
    <property type="molecule type" value="Genomic_DNA"/>
</dbReference>
<name>A0A8J4GW48_9CHLO</name>
<dbReference type="Proteomes" id="UP000722791">
    <property type="component" value="Unassembled WGS sequence"/>
</dbReference>